<comment type="caution">
    <text evidence="3">The sequence shown here is derived from an EMBL/GenBank/DDBJ whole genome shotgun (WGS) entry which is preliminary data.</text>
</comment>
<gene>
    <name evidence="3" type="ORF">Ae201684_001411</name>
</gene>
<evidence type="ECO:0000313" key="3">
    <source>
        <dbReference type="EMBL" id="KAF0743757.1"/>
    </source>
</evidence>
<protein>
    <recommendedName>
        <fullName evidence="2">PSP1 C-terminal domain-containing protein</fullName>
    </recommendedName>
</protein>
<dbReference type="VEuPathDB" id="FungiDB:AeMF1_013065"/>
<organism evidence="3 4">
    <name type="scientific">Aphanomyces euteiches</name>
    <dbReference type="NCBI Taxonomy" id="100861"/>
    <lineage>
        <taxon>Eukaryota</taxon>
        <taxon>Sar</taxon>
        <taxon>Stramenopiles</taxon>
        <taxon>Oomycota</taxon>
        <taxon>Saprolegniomycetes</taxon>
        <taxon>Saprolegniales</taxon>
        <taxon>Verrucalvaceae</taxon>
        <taxon>Aphanomyces</taxon>
    </lineage>
</organism>
<dbReference type="EMBL" id="VJMJ01000012">
    <property type="protein sequence ID" value="KAF0743757.1"/>
    <property type="molecule type" value="Genomic_DNA"/>
</dbReference>
<accession>A0A6G0XT00</accession>
<keyword evidence="4" id="KW-1185">Reference proteome</keyword>
<feature type="domain" description="PSP1 C-terminal" evidence="2">
    <location>
        <begin position="351"/>
        <end position="436"/>
    </location>
</feature>
<feature type="region of interest" description="Disordered" evidence="1">
    <location>
        <begin position="191"/>
        <end position="255"/>
    </location>
</feature>
<evidence type="ECO:0000259" key="2">
    <source>
        <dbReference type="PROSITE" id="PS51411"/>
    </source>
</evidence>
<evidence type="ECO:0000313" key="4">
    <source>
        <dbReference type="Proteomes" id="UP000481153"/>
    </source>
</evidence>
<evidence type="ECO:0000256" key="1">
    <source>
        <dbReference type="SAM" id="MobiDB-lite"/>
    </source>
</evidence>
<dbReference type="Proteomes" id="UP000481153">
    <property type="component" value="Unassembled WGS sequence"/>
</dbReference>
<dbReference type="NCBIfam" id="NF041131">
    <property type="entry name" value="RicT_YaaT_fam"/>
    <property type="match status" value="1"/>
</dbReference>
<dbReference type="PANTHER" id="PTHR43830:SF3">
    <property type="entry name" value="PROTEIN PSP1"/>
    <property type="match status" value="1"/>
</dbReference>
<name>A0A6G0XT00_9STRA</name>
<proteinExistence type="predicted"/>
<sequence>MAMNVQALPPHADQLPPGPKDDTNALDDELSEATSHQEWTDFLSSSVLALSLDDSDELDPSLPRVKPQPISTSPTQVSRSPLVIAMSPLASIQTPTSEDSESSWAAWQLSMPENNQLENTHDMNSNNGSVSPLGVPLLHDGDLPHRMRAKSFSTLYSPDPAMSRSSHYHHLAPDTSSFALRRYSGDFEASFTSSTHEVHPPPPRGIRSYSMGGYPSPSLHPAADPRQFRSSRQMPRQPHPPPPLPAKSTAHPFDWNPRAMPSSIREDFMPPPPLPPNSPELHMANYDTFYEVQFKRCRKDVFAGVNGYQLGEYVKVEGDRGEDVGHVIRILPNKEKPATDGSTEDKEVRVKRIMRPASEAELELLRQQHKEEQEVLQVCRTKVRQRMLPMNVIDAEYQFDRHKLTFFFEADRRIDFRELVRDLFAIYKTRIWLQQVVNKNQLVSNNNQQAHQE</sequence>
<dbReference type="GO" id="GO:0005737">
    <property type="term" value="C:cytoplasm"/>
    <property type="evidence" value="ECO:0007669"/>
    <property type="project" value="TreeGrafter"/>
</dbReference>
<dbReference type="Pfam" id="PF04468">
    <property type="entry name" value="PSP1"/>
    <property type="match status" value="1"/>
</dbReference>
<reference evidence="3 4" key="1">
    <citation type="submission" date="2019-07" db="EMBL/GenBank/DDBJ databases">
        <title>Genomics analysis of Aphanomyces spp. identifies a new class of oomycete effector associated with host adaptation.</title>
        <authorList>
            <person name="Gaulin E."/>
        </authorList>
    </citation>
    <scope>NUCLEOTIDE SEQUENCE [LARGE SCALE GENOMIC DNA]</scope>
    <source>
        <strain evidence="3 4">ATCC 201684</strain>
    </source>
</reference>
<dbReference type="PROSITE" id="PS51411">
    <property type="entry name" value="PSP1_C"/>
    <property type="match status" value="1"/>
</dbReference>
<dbReference type="AlphaFoldDB" id="A0A6G0XT00"/>
<feature type="region of interest" description="Disordered" evidence="1">
    <location>
        <begin position="1"/>
        <end position="38"/>
    </location>
</feature>
<dbReference type="InterPro" id="IPR047767">
    <property type="entry name" value="PSP1-like"/>
</dbReference>
<dbReference type="InterPro" id="IPR007557">
    <property type="entry name" value="PSP1_C"/>
</dbReference>
<dbReference type="PANTHER" id="PTHR43830">
    <property type="entry name" value="PROTEIN PSP1"/>
    <property type="match status" value="1"/>
</dbReference>
<feature type="region of interest" description="Disordered" evidence="1">
    <location>
        <begin position="54"/>
        <end position="77"/>
    </location>
</feature>